<reference evidence="2 3" key="1">
    <citation type="submission" date="2014-11" db="EMBL/GenBank/DDBJ databases">
        <authorList>
            <person name="Wibberg Daniel"/>
        </authorList>
    </citation>
    <scope>NUCLEOTIDE SEQUENCE [LARGE SCALE GENOMIC DNA]</scope>
    <source>
        <strain evidence="2">Rhizoctonia solani AG1-IB 7/3/14</strain>
    </source>
</reference>
<dbReference type="AlphaFoldDB" id="A0A0B7FU17"/>
<feature type="region of interest" description="Disordered" evidence="1">
    <location>
        <begin position="73"/>
        <end position="92"/>
    </location>
</feature>
<dbReference type="EMBL" id="LN679151">
    <property type="protein sequence ID" value="CEL61195.1"/>
    <property type="molecule type" value="Genomic_DNA"/>
</dbReference>
<evidence type="ECO:0000313" key="3">
    <source>
        <dbReference type="Proteomes" id="UP000059188"/>
    </source>
</evidence>
<accession>A0A0B7FU17</accession>
<feature type="compositionally biased region" description="Low complexity" evidence="1">
    <location>
        <begin position="79"/>
        <end position="92"/>
    </location>
</feature>
<sequence length="92" mass="10206">MRCVIRGMDLGIVGWDKDWVVFLISLHGLAGPNEPNDITALAPSFIAHQTTDRKPHLLVTHKSFFFLDFSRERARSEHSSPSVIASSLASDS</sequence>
<organism evidence="2 3">
    <name type="scientific">Thanatephorus cucumeris (strain AG1-IB / isolate 7/3/14)</name>
    <name type="common">Lettuce bottom rot fungus</name>
    <name type="synonym">Rhizoctonia solani</name>
    <dbReference type="NCBI Taxonomy" id="1108050"/>
    <lineage>
        <taxon>Eukaryota</taxon>
        <taxon>Fungi</taxon>
        <taxon>Dikarya</taxon>
        <taxon>Basidiomycota</taxon>
        <taxon>Agaricomycotina</taxon>
        <taxon>Agaricomycetes</taxon>
        <taxon>Cantharellales</taxon>
        <taxon>Ceratobasidiaceae</taxon>
        <taxon>Rhizoctonia</taxon>
        <taxon>Rhizoctonia solani AG-1</taxon>
    </lineage>
</organism>
<keyword evidence="3" id="KW-1185">Reference proteome</keyword>
<evidence type="ECO:0000256" key="1">
    <source>
        <dbReference type="SAM" id="MobiDB-lite"/>
    </source>
</evidence>
<proteinExistence type="predicted"/>
<evidence type="ECO:0000313" key="2">
    <source>
        <dbReference type="EMBL" id="CEL61195.1"/>
    </source>
</evidence>
<name>A0A0B7FU17_THACB</name>
<gene>
    <name evidence="2" type="ORF">RSOLAG1IB_09828</name>
</gene>
<dbReference type="Proteomes" id="UP000059188">
    <property type="component" value="Unassembled WGS sequence"/>
</dbReference>
<protein>
    <submittedName>
        <fullName evidence="2">Uncharacterized protein</fullName>
    </submittedName>
</protein>